<dbReference type="InterPro" id="IPR043128">
    <property type="entry name" value="Rev_trsase/Diguanyl_cyclase"/>
</dbReference>
<protein>
    <submittedName>
        <fullName evidence="4">PAS domain S-box-containing protein/diguanylate cyclase (GGDEF) domain-containing protein</fullName>
    </submittedName>
</protein>
<accession>A0A1I0F547</accession>
<dbReference type="PROSITE" id="PS50887">
    <property type="entry name" value="GGDEF"/>
    <property type="match status" value="1"/>
</dbReference>
<organism evidence="4 5">
    <name type="scientific">Natronincola peptidivorans</name>
    <dbReference type="NCBI Taxonomy" id="426128"/>
    <lineage>
        <taxon>Bacteria</taxon>
        <taxon>Bacillati</taxon>
        <taxon>Bacillota</taxon>
        <taxon>Clostridia</taxon>
        <taxon>Peptostreptococcales</taxon>
        <taxon>Natronincolaceae</taxon>
        <taxon>Natronincola</taxon>
    </lineage>
</organism>
<dbReference type="PANTHER" id="PTHR45138">
    <property type="entry name" value="REGULATORY COMPONENTS OF SENSORY TRANSDUCTION SYSTEM"/>
    <property type="match status" value="1"/>
</dbReference>
<evidence type="ECO:0000313" key="4">
    <source>
        <dbReference type="EMBL" id="SET53216.1"/>
    </source>
</evidence>
<dbReference type="EMBL" id="FOHU01000013">
    <property type="protein sequence ID" value="SET53216.1"/>
    <property type="molecule type" value="Genomic_DNA"/>
</dbReference>
<evidence type="ECO:0000259" key="3">
    <source>
        <dbReference type="PROSITE" id="PS50887"/>
    </source>
</evidence>
<dbReference type="SMART" id="SM00267">
    <property type="entry name" value="GGDEF"/>
    <property type="match status" value="1"/>
</dbReference>
<reference evidence="4 5" key="1">
    <citation type="submission" date="2016-10" db="EMBL/GenBank/DDBJ databases">
        <authorList>
            <person name="de Groot N.N."/>
        </authorList>
    </citation>
    <scope>NUCLEOTIDE SEQUENCE [LARGE SCALE GENOMIC DNA]</scope>
    <source>
        <strain evidence="4 5">DSM 18979</strain>
    </source>
</reference>
<gene>
    <name evidence="4" type="ORF">SAMN05660297_02703</name>
</gene>
<dbReference type="OrthoDB" id="9805474at2"/>
<name>A0A1I0F547_9FIRM</name>
<dbReference type="NCBIfam" id="TIGR00254">
    <property type="entry name" value="GGDEF"/>
    <property type="match status" value="1"/>
</dbReference>
<dbReference type="SMART" id="SM00086">
    <property type="entry name" value="PAC"/>
    <property type="match status" value="1"/>
</dbReference>
<dbReference type="InterPro" id="IPR029787">
    <property type="entry name" value="Nucleotide_cyclase"/>
</dbReference>
<evidence type="ECO:0000259" key="2">
    <source>
        <dbReference type="PROSITE" id="PS50113"/>
    </source>
</evidence>
<dbReference type="PANTHER" id="PTHR45138:SF9">
    <property type="entry name" value="DIGUANYLATE CYCLASE DGCM-RELATED"/>
    <property type="match status" value="1"/>
</dbReference>
<evidence type="ECO:0000256" key="1">
    <source>
        <dbReference type="SAM" id="Coils"/>
    </source>
</evidence>
<dbReference type="Gene3D" id="3.30.70.270">
    <property type="match status" value="1"/>
</dbReference>
<evidence type="ECO:0000313" key="5">
    <source>
        <dbReference type="Proteomes" id="UP000199568"/>
    </source>
</evidence>
<dbReference type="InterPro" id="IPR001610">
    <property type="entry name" value="PAC"/>
</dbReference>
<keyword evidence="5" id="KW-1185">Reference proteome</keyword>
<dbReference type="Proteomes" id="UP000199568">
    <property type="component" value="Unassembled WGS sequence"/>
</dbReference>
<dbReference type="RefSeq" id="WP_090445072.1">
    <property type="nucleotide sequence ID" value="NZ_FOHU01000013.1"/>
</dbReference>
<dbReference type="GO" id="GO:0052621">
    <property type="term" value="F:diguanylate cyclase activity"/>
    <property type="evidence" value="ECO:0007669"/>
    <property type="project" value="TreeGrafter"/>
</dbReference>
<dbReference type="InterPro" id="IPR000014">
    <property type="entry name" value="PAS"/>
</dbReference>
<feature type="coiled-coil region" evidence="1">
    <location>
        <begin position="139"/>
        <end position="169"/>
    </location>
</feature>
<dbReference type="Gene3D" id="3.30.450.20">
    <property type="entry name" value="PAS domain"/>
    <property type="match status" value="1"/>
</dbReference>
<feature type="domain" description="GGDEF" evidence="3">
    <location>
        <begin position="202"/>
        <end position="331"/>
    </location>
</feature>
<dbReference type="InterPro" id="IPR035965">
    <property type="entry name" value="PAS-like_dom_sf"/>
</dbReference>
<dbReference type="InterPro" id="IPR000160">
    <property type="entry name" value="GGDEF_dom"/>
</dbReference>
<dbReference type="STRING" id="426128.SAMN05660297_02703"/>
<dbReference type="InterPro" id="IPR050469">
    <property type="entry name" value="Diguanylate_Cyclase"/>
</dbReference>
<dbReference type="InterPro" id="IPR000700">
    <property type="entry name" value="PAS-assoc_C"/>
</dbReference>
<dbReference type="AlphaFoldDB" id="A0A1I0F547"/>
<dbReference type="PROSITE" id="PS50113">
    <property type="entry name" value="PAC"/>
    <property type="match status" value="1"/>
</dbReference>
<dbReference type="CDD" id="cd01949">
    <property type="entry name" value="GGDEF"/>
    <property type="match status" value="1"/>
</dbReference>
<feature type="domain" description="PAC" evidence="2">
    <location>
        <begin position="96"/>
        <end position="151"/>
    </location>
</feature>
<keyword evidence="1" id="KW-0175">Coiled coil</keyword>
<proteinExistence type="predicted"/>
<dbReference type="NCBIfam" id="TIGR00229">
    <property type="entry name" value="sensory_box"/>
    <property type="match status" value="1"/>
</dbReference>
<dbReference type="FunFam" id="3.30.70.270:FF:000001">
    <property type="entry name" value="Diguanylate cyclase domain protein"/>
    <property type="match status" value="1"/>
</dbReference>
<dbReference type="Pfam" id="PF08448">
    <property type="entry name" value="PAS_4"/>
    <property type="match status" value="1"/>
</dbReference>
<dbReference type="SUPFAM" id="SSF55785">
    <property type="entry name" value="PYP-like sensor domain (PAS domain)"/>
    <property type="match status" value="1"/>
</dbReference>
<dbReference type="InterPro" id="IPR013656">
    <property type="entry name" value="PAS_4"/>
</dbReference>
<dbReference type="Pfam" id="PF00990">
    <property type="entry name" value="GGDEF"/>
    <property type="match status" value="1"/>
</dbReference>
<sequence>MDKGHEKKRIGNSIFPIKESELSELLIINTIMNNSQDTIYFKDRNSTFVLSSKAHALGFGIDSPLELIGKNDYDYFPKDFADNAYRDEQQIIDTGEPIINRVEKWIKPDGNIVWLLASKYPLYNSQGEIIGTWGTSRDITSLKNAQEELVQLNTQLEEANRQLRILSAIDSLSGLYNHRHFFEELEKAFTLYKRQKEKGKDITFSVILLDIDDFKTINDTYGHLMGDLAIRHIGEILTRNTRSTDSCFRYGGDEFAILLPDTSIQEASLVAEKIRTVIEKTSISSKQSELYITISLGVTSFYEAKNVNCLFQNADKKLYSSKHQGKNKVTF</sequence>
<dbReference type="SUPFAM" id="SSF55073">
    <property type="entry name" value="Nucleotide cyclase"/>
    <property type="match status" value="1"/>
</dbReference>
<dbReference type="CDD" id="cd00130">
    <property type="entry name" value="PAS"/>
    <property type="match status" value="1"/>
</dbReference>